<keyword evidence="3" id="KW-0808">Transferase</keyword>
<proteinExistence type="predicted"/>
<dbReference type="InterPro" id="IPR000182">
    <property type="entry name" value="GNAT_dom"/>
</dbReference>
<protein>
    <submittedName>
        <fullName evidence="3">GNAT family N-acetyltransferase</fullName>
    </submittedName>
</protein>
<dbReference type="GO" id="GO:0016747">
    <property type="term" value="F:acyltransferase activity, transferring groups other than amino-acyl groups"/>
    <property type="evidence" value="ECO:0007669"/>
    <property type="project" value="InterPro"/>
</dbReference>
<evidence type="ECO:0000313" key="5">
    <source>
        <dbReference type="Proteomes" id="UP000297914"/>
    </source>
</evidence>
<dbReference type="Pfam" id="PF00583">
    <property type="entry name" value="Acetyltransf_1"/>
    <property type="match status" value="1"/>
</dbReference>
<dbReference type="Proteomes" id="UP000297720">
    <property type="component" value="Unassembled WGS sequence"/>
</dbReference>
<organism evidence="3 5">
    <name type="scientific">Aeromonas taiwanensis</name>
    <dbReference type="NCBI Taxonomy" id="633417"/>
    <lineage>
        <taxon>Bacteria</taxon>
        <taxon>Pseudomonadati</taxon>
        <taxon>Pseudomonadota</taxon>
        <taxon>Gammaproteobacteria</taxon>
        <taxon>Aeromonadales</taxon>
        <taxon>Aeromonadaceae</taxon>
        <taxon>Aeromonas</taxon>
    </lineage>
</organism>
<dbReference type="SUPFAM" id="SSF55729">
    <property type="entry name" value="Acyl-CoA N-acyltransferases (Nat)"/>
    <property type="match status" value="1"/>
</dbReference>
<accession>A0A5F0KEJ2</accession>
<dbReference type="RefSeq" id="WP_043760986.1">
    <property type="nucleotide sequence ID" value="NZ_BAWK01000047.1"/>
</dbReference>
<dbReference type="Gene3D" id="3.40.630.30">
    <property type="match status" value="1"/>
</dbReference>
<dbReference type="EMBL" id="QORK01000006">
    <property type="protein sequence ID" value="TFF82739.1"/>
    <property type="molecule type" value="Genomic_DNA"/>
</dbReference>
<dbReference type="OrthoDB" id="9786032at2"/>
<dbReference type="Proteomes" id="UP000297914">
    <property type="component" value="Unassembled WGS sequence"/>
</dbReference>
<name>A0A5F0KEJ2_9GAMM</name>
<reference evidence="3 5" key="1">
    <citation type="submission" date="2018-06" db="EMBL/GenBank/DDBJ databases">
        <title>Occurrence of a novel blaKPC-2- and qnrS2- harbouring IncP6 plasmid from Aeromonas taiwanensis isolates recovered from the river sediments.</title>
        <authorList>
            <person name="Zheng B."/>
            <person name="Yu X."/>
            <person name="Xiao Y."/>
        </authorList>
    </citation>
    <scope>NUCLEOTIDE SEQUENCE [LARGE SCALE GENOMIC DNA]</scope>
    <source>
        <strain evidence="2 4">1713</strain>
        <strain evidence="3 5">198</strain>
    </source>
</reference>
<gene>
    <name evidence="2" type="ORF">DRM93_04610</name>
    <name evidence="3" type="ORF">DRM94_04610</name>
</gene>
<dbReference type="InterPro" id="IPR016181">
    <property type="entry name" value="Acyl_CoA_acyltransferase"/>
</dbReference>
<evidence type="ECO:0000313" key="4">
    <source>
        <dbReference type="Proteomes" id="UP000297720"/>
    </source>
</evidence>
<dbReference type="AlphaFoldDB" id="A0A5F0KEJ2"/>
<keyword evidence="4" id="KW-1185">Reference proteome</keyword>
<dbReference type="PROSITE" id="PS51186">
    <property type="entry name" value="GNAT"/>
    <property type="match status" value="1"/>
</dbReference>
<evidence type="ECO:0000313" key="2">
    <source>
        <dbReference type="EMBL" id="TFF79164.1"/>
    </source>
</evidence>
<evidence type="ECO:0000259" key="1">
    <source>
        <dbReference type="PROSITE" id="PS51186"/>
    </source>
</evidence>
<comment type="caution">
    <text evidence="3">The sequence shown here is derived from an EMBL/GenBank/DDBJ whole genome shotgun (WGS) entry which is preliminary data.</text>
</comment>
<dbReference type="EMBL" id="QORL01000006">
    <property type="protein sequence ID" value="TFF79164.1"/>
    <property type="molecule type" value="Genomic_DNA"/>
</dbReference>
<sequence>MKGSEENVNISLLEADPGSLPEFKLALQDAFRVAAEADFGHPLEEPIPSDEDIEQSFHTKGAVTYWIMAAEQRVGGAVLVIDQKSGRNSLSFFFIATSQQSKGLGLKAWHAIEHAFPLTKVWETVTPYFEKRNIHFYVNRCGFNIVDFYNKYHPDPHQLSHHLDGKGDDDEMFRFEKIMEGASAGKRESQPGD</sequence>
<feature type="domain" description="N-acetyltransferase" evidence="1">
    <location>
        <begin position="10"/>
        <end position="180"/>
    </location>
</feature>
<evidence type="ECO:0000313" key="3">
    <source>
        <dbReference type="EMBL" id="TFF82739.1"/>
    </source>
</evidence>
<dbReference type="GeneID" id="99812341"/>